<protein>
    <submittedName>
        <fullName evidence="7">Aminotransferase class V-fold PLP-dependent enzyme</fullName>
    </submittedName>
</protein>
<keyword evidence="8" id="KW-1185">Reference proteome</keyword>
<dbReference type="PRINTS" id="PR00800">
    <property type="entry name" value="YHDCRBOXLASE"/>
</dbReference>
<dbReference type="GO" id="GO:0008483">
    <property type="term" value="F:transaminase activity"/>
    <property type="evidence" value="ECO:0007669"/>
    <property type="project" value="UniProtKB-KW"/>
</dbReference>
<reference evidence="7 8" key="1">
    <citation type="submission" date="2023-01" db="EMBL/GenBank/DDBJ databases">
        <authorList>
            <person name="Yoon J.-W."/>
        </authorList>
    </citation>
    <scope>NUCLEOTIDE SEQUENCE [LARGE SCALE GENOMIC DNA]</scope>
    <source>
        <strain evidence="7 8">KMU-50</strain>
    </source>
</reference>
<dbReference type="Gene3D" id="3.40.640.10">
    <property type="entry name" value="Type I PLP-dependent aspartate aminotransferase-like (Major domain)"/>
    <property type="match status" value="1"/>
</dbReference>
<evidence type="ECO:0000256" key="2">
    <source>
        <dbReference type="ARBA" id="ARBA00009533"/>
    </source>
</evidence>
<accession>A0ABT4VX74</accession>
<sequence length="469" mass="51092">MNDRIDIPPYLAALNRAASYGQEFRQRSHPLHPQATVPELRRAFCVDLPEQGLSPEQVIDDLIAAAEPGLVGNTDPNFFAWVMGGSDPVGVAADWLTSVWGQNAGIFQTAPAAAIAEEAVSGWLLDLLDLPRESSVGFVTGATMAAFVGLAAARSEVLSRAGHDFEEQGLQGAPKIHIFISEDAHATNFAALRFLGFGSANIIKLPCDEAGLLSVDALSRAIDATAGPKIIVTQAGHINSGGFEDFPAITTLAKAHNAWVHVDGAFGLWARVLPEKSGLTDGLEQADSWSVDGHKWLQVPYDSGFAIVKDSQAHRRAMDISASYLNQSPGDGRNPTEFNPELSRRARGFAAWAVLRAAGRSGIREIVERHCLAASYLTEQLENLPGIRVLNKVHLNQVVVTLDETFDDRNSMVVRLADQINLSKRFFVRPAEWRGQTVLRFSIISHQTDLNHVERLAEFVGKVLEELKR</sequence>
<keyword evidence="7" id="KW-0032">Aminotransferase</keyword>
<dbReference type="InterPro" id="IPR015422">
    <property type="entry name" value="PyrdxlP-dep_Trfase_small"/>
</dbReference>
<dbReference type="SUPFAM" id="SSF53383">
    <property type="entry name" value="PLP-dependent transferases"/>
    <property type="match status" value="1"/>
</dbReference>
<dbReference type="InterPro" id="IPR015421">
    <property type="entry name" value="PyrdxlP-dep_Trfase_major"/>
</dbReference>
<dbReference type="InterPro" id="IPR002129">
    <property type="entry name" value="PyrdxlP-dep_de-COase"/>
</dbReference>
<proteinExistence type="inferred from homology"/>
<dbReference type="InterPro" id="IPR010977">
    <property type="entry name" value="Aromatic_deC"/>
</dbReference>
<gene>
    <name evidence="7" type="ORF">O2N63_01960</name>
</gene>
<dbReference type="Pfam" id="PF00282">
    <property type="entry name" value="Pyridoxal_deC"/>
    <property type="match status" value="1"/>
</dbReference>
<evidence type="ECO:0000256" key="6">
    <source>
        <dbReference type="RuleBase" id="RU000382"/>
    </source>
</evidence>
<evidence type="ECO:0000256" key="3">
    <source>
        <dbReference type="ARBA" id="ARBA00022793"/>
    </source>
</evidence>
<keyword evidence="4 6" id="KW-0663">Pyridoxal phosphate</keyword>
<keyword evidence="7" id="KW-0808">Transferase</keyword>
<comment type="similarity">
    <text evidence="2 6">Belongs to the group II decarboxylase family.</text>
</comment>
<dbReference type="EMBL" id="JAQIIO010000001">
    <property type="protein sequence ID" value="MDA5092847.1"/>
    <property type="molecule type" value="Genomic_DNA"/>
</dbReference>
<keyword evidence="3" id="KW-0210">Decarboxylase</keyword>
<dbReference type="Proteomes" id="UP001528040">
    <property type="component" value="Unassembled WGS sequence"/>
</dbReference>
<dbReference type="InterPro" id="IPR015424">
    <property type="entry name" value="PyrdxlP-dep_Trfase"/>
</dbReference>
<evidence type="ECO:0000256" key="1">
    <source>
        <dbReference type="ARBA" id="ARBA00001933"/>
    </source>
</evidence>
<dbReference type="RefSeq" id="WP_271052422.1">
    <property type="nucleotide sequence ID" value="NZ_JAQIIO010000001.1"/>
</dbReference>
<evidence type="ECO:0000313" key="8">
    <source>
        <dbReference type="Proteomes" id="UP001528040"/>
    </source>
</evidence>
<organism evidence="7 8">
    <name type="scientific">Aliiroseovarius salicola</name>
    <dbReference type="NCBI Taxonomy" id="3009082"/>
    <lineage>
        <taxon>Bacteria</taxon>
        <taxon>Pseudomonadati</taxon>
        <taxon>Pseudomonadota</taxon>
        <taxon>Alphaproteobacteria</taxon>
        <taxon>Rhodobacterales</taxon>
        <taxon>Paracoccaceae</taxon>
        <taxon>Aliiroseovarius</taxon>
    </lineage>
</organism>
<name>A0ABT4VX74_9RHOB</name>
<evidence type="ECO:0000313" key="7">
    <source>
        <dbReference type="EMBL" id="MDA5092847.1"/>
    </source>
</evidence>
<comment type="caution">
    <text evidence="7">The sequence shown here is derived from an EMBL/GenBank/DDBJ whole genome shotgun (WGS) entry which is preliminary data.</text>
</comment>
<comment type="cofactor">
    <cofactor evidence="1 6">
        <name>pyridoxal 5'-phosphate</name>
        <dbReference type="ChEBI" id="CHEBI:597326"/>
    </cofactor>
</comment>
<evidence type="ECO:0000256" key="4">
    <source>
        <dbReference type="ARBA" id="ARBA00022898"/>
    </source>
</evidence>
<dbReference type="Gene3D" id="3.90.1150.10">
    <property type="entry name" value="Aspartate Aminotransferase, domain 1"/>
    <property type="match status" value="1"/>
</dbReference>
<evidence type="ECO:0000256" key="5">
    <source>
        <dbReference type="ARBA" id="ARBA00023239"/>
    </source>
</evidence>
<dbReference type="PANTHER" id="PTHR11999:SF70">
    <property type="entry name" value="MIP05841P"/>
    <property type="match status" value="1"/>
</dbReference>
<dbReference type="PANTHER" id="PTHR11999">
    <property type="entry name" value="GROUP II PYRIDOXAL-5-PHOSPHATE DECARBOXYLASE"/>
    <property type="match status" value="1"/>
</dbReference>
<keyword evidence="5 6" id="KW-0456">Lyase</keyword>